<dbReference type="InterPro" id="IPR005416">
    <property type="entry name" value="T3SS_chp_SycE"/>
</dbReference>
<dbReference type="OrthoDB" id="6983386at2"/>
<evidence type="ECO:0000313" key="2">
    <source>
        <dbReference type="Proteomes" id="UP000189545"/>
    </source>
</evidence>
<dbReference type="InterPro" id="IPR010261">
    <property type="entry name" value="Tir_chaperone"/>
</dbReference>
<dbReference type="Gene3D" id="3.30.1460.10">
    <property type="match status" value="1"/>
</dbReference>
<protein>
    <submittedName>
        <fullName evidence="1">Tir chaperone protein (CesT) family</fullName>
    </submittedName>
</protein>
<dbReference type="AlphaFoldDB" id="A0A1S6HYW0"/>
<gene>
    <name evidence="1" type="ORF">Sps_05579</name>
</gene>
<evidence type="ECO:0000313" key="1">
    <source>
        <dbReference type="EMBL" id="AQS40642.1"/>
    </source>
</evidence>
<dbReference type="STRING" id="225848.Sps_05579"/>
<dbReference type="KEGG" id="spsw:Sps_05579"/>
<sequence>MSEQYKQAISSLYKALSLTMPEIEKITSLQIGEQVAHITEHPEGQLLMFSDIGVIDNFNLTELLKLNMFSQSVYKPVIGLDTHSNSAVIWSRQSLSNGASELVYQQLEQLSQASDIAIDSVKEGAVVITEPSFDVNRFRV</sequence>
<dbReference type="GO" id="GO:0030254">
    <property type="term" value="P:protein secretion by the type III secretion system"/>
    <property type="evidence" value="ECO:0007669"/>
    <property type="project" value="InterPro"/>
</dbReference>
<accession>A0A1S6HYW0</accession>
<dbReference type="Pfam" id="PF05932">
    <property type="entry name" value="CesT"/>
    <property type="match status" value="1"/>
</dbReference>
<dbReference type="EMBL" id="CP014782">
    <property type="protein sequence ID" value="AQS40642.1"/>
    <property type="molecule type" value="Genomic_DNA"/>
</dbReference>
<reference evidence="1 2" key="1">
    <citation type="submission" date="2016-03" db="EMBL/GenBank/DDBJ databases">
        <title>Complete genome sequence of Shewanella psychrophila WP2, a deep sea bacterium isolated from west Pacific sediment.</title>
        <authorList>
            <person name="Xu G."/>
            <person name="Jian H."/>
        </authorList>
    </citation>
    <scope>NUCLEOTIDE SEQUENCE [LARGE SCALE GENOMIC DNA]</scope>
    <source>
        <strain evidence="1 2">WP2</strain>
    </source>
</reference>
<keyword evidence="2" id="KW-1185">Reference proteome</keyword>
<dbReference type="PRINTS" id="PR01596">
    <property type="entry name" value="SYCECHAPRONE"/>
</dbReference>
<organism evidence="1 2">
    <name type="scientific">Shewanella psychrophila</name>
    <dbReference type="NCBI Taxonomy" id="225848"/>
    <lineage>
        <taxon>Bacteria</taxon>
        <taxon>Pseudomonadati</taxon>
        <taxon>Pseudomonadota</taxon>
        <taxon>Gammaproteobacteria</taxon>
        <taxon>Alteromonadales</taxon>
        <taxon>Shewanellaceae</taxon>
        <taxon>Shewanella</taxon>
    </lineage>
</organism>
<name>A0A1S6HYW0_9GAMM</name>
<dbReference type="RefSeq" id="WP_077755415.1">
    <property type="nucleotide sequence ID" value="NZ_CP014782.1"/>
</dbReference>
<dbReference type="Proteomes" id="UP000189545">
    <property type="component" value="Chromosome"/>
</dbReference>
<dbReference type="SUPFAM" id="SSF69635">
    <property type="entry name" value="Type III secretory system chaperone-like"/>
    <property type="match status" value="1"/>
</dbReference>
<proteinExistence type="predicted"/>